<sequence length="178" mass="19299">METFEFSVIASGLDPVAEDFEARFYDHGCDDALVSFQKGHVIVDFAREAESFGDAVASALENVAATGARIDRLEPDPLVSLSDIAKRAEMTRAAISNYYRGCRGEGFPAPVARVTSDSPLWEWATVARWLACNGKLAPSVAVEAELIRQANLAVAGGEVRIGPMLRQRATEYEETLCA</sequence>
<dbReference type="EMBL" id="CP102480">
    <property type="protein sequence ID" value="UUX51597.1"/>
    <property type="molecule type" value="Genomic_DNA"/>
</dbReference>
<dbReference type="KEGG" id="naci:NUH88_07830"/>
<accession>A0A9J7B1Q6</accession>
<reference evidence="1" key="1">
    <citation type="submission" date="2022-08" db="EMBL/GenBank/DDBJ databases">
        <title>Nisaea acidiphila sp. nov., isolated from a marine algal debris and emended description of the genus Nisaea Urios et al. 2008.</title>
        <authorList>
            <person name="Kwon K."/>
        </authorList>
    </citation>
    <scope>NUCLEOTIDE SEQUENCE</scope>
    <source>
        <strain evidence="1">MEBiC11861</strain>
    </source>
</reference>
<dbReference type="Proteomes" id="UP001060336">
    <property type="component" value="Chromosome"/>
</dbReference>
<organism evidence="1 2">
    <name type="scientific">Nisaea acidiphila</name>
    <dbReference type="NCBI Taxonomy" id="1862145"/>
    <lineage>
        <taxon>Bacteria</taxon>
        <taxon>Pseudomonadati</taxon>
        <taxon>Pseudomonadota</taxon>
        <taxon>Alphaproteobacteria</taxon>
        <taxon>Rhodospirillales</taxon>
        <taxon>Thalassobaculaceae</taxon>
        <taxon>Nisaea</taxon>
    </lineage>
</organism>
<dbReference type="RefSeq" id="WP_257771190.1">
    <property type="nucleotide sequence ID" value="NZ_CP102480.1"/>
</dbReference>
<evidence type="ECO:0000313" key="2">
    <source>
        <dbReference type="Proteomes" id="UP001060336"/>
    </source>
</evidence>
<dbReference type="AlphaFoldDB" id="A0A9J7B1Q6"/>
<keyword evidence="2" id="KW-1185">Reference proteome</keyword>
<protein>
    <recommendedName>
        <fullName evidence="3">DNA-binding protein</fullName>
    </recommendedName>
</protein>
<gene>
    <name evidence="1" type="ORF">NUH88_07830</name>
</gene>
<evidence type="ECO:0000313" key="1">
    <source>
        <dbReference type="EMBL" id="UUX51597.1"/>
    </source>
</evidence>
<proteinExistence type="predicted"/>
<name>A0A9J7B1Q6_9PROT</name>
<evidence type="ECO:0008006" key="3">
    <source>
        <dbReference type="Google" id="ProtNLM"/>
    </source>
</evidence>